<dbReference type="InterPro" id="IPR001123">
    <property type="entry name" value="LeuE-type"/>
</dbReference>
<dbReference type="OrthoDB" id="9804822at2"/>
<evidence type="ECO:0000256" key="2">
    <source>
        <dbReference type="ARBA" id="ARBA00007928"/>
    </source>
</evidence>
<evidence type="ECO:0000256" key="6">
    <source>
        <dbReference type="ARBA" id="ARBA00023136"/>
    </source>
</evidence>
<keyword evidence="4 7" id="KW-0812">Transmembrane</keyword>
<evidence type="ECO:0000256" key="5">
    <source>
        <dbReference type="ARBA" id="ARBA00022989"/>
    </source>
</evidence>
<evidence type="ECO:0000256" key="1">
    <source>
        <dbReference type="ARBA" id="ARBA00004651"/>
    </source>
</evidence>
<dbReference type="Proteomes" id="UP000316649">
    <property type="component" value="Unassembled WGS sequence"/>
</dbReference>
<feature type="transmembrane region" description="Helical" evidence="7">
    <location>
        <begin position="40"/>
        <end position="64"/>
    </location>
</feature>
<dbReference type="PIRSF" id="PIRSF006324">
    <property type="entry name" value="LeuE"/>
    <property type="match status" value="1"/>
</dbReference>
<feature type="transmembrane region" description="Helical" evidence="7">
    <location>
        <begin position="70"/>
        <end position="88"/>
    </location>
</feature>
<dbReference type="AlphaFoldDB" id="A0A558DNH5"/>
<evidence type="ECO:0000313" key="9">
    <source>
        <dbReference type="Proteomes" id="UP000316649"/>
    </source>
</evidence>
<evidence type="ECO:0000256" key="3">
    <source>
        <dbReference type="ARBA" id="ARBA00022475"/>
    </source>
</evidence>
<dbReference type="RefSeq" id="WP_144359054.1">
    <property type="nucleotide sequence ID" value="NZ_VMNH01000011.1"/>
</dbReference>
<gene>
    <name evidence="8" type="ORF">FHP88_10680</name>
</gene>
<keyword evidence="3" id="KW-1003">Cell membrane</keyword>
<dbReference type="GO" id="GO:0005886">
    <property type="term" value="C:plasma membrane"/>
    <property type="evidence" value="ECO:0007669"/>
    <property type="project" value="UniProtKB-SubCell"/>
</dbReference>
<feature type="transmembrane region" description="Helical" evidence="7">
    <location>
        <begin position="145"/>
        <end position="167"/>
    </location>
</feature>
<comment type="similarity">
    <text evidence="2">Belongs to the Rht family.</text>
</comment>
<comment type="caution">
    <text evidence="8">The sequence shown here is derived from an EMBL/GenBank/DDBJ whole genome shotgun (WGS) entry which is preliminary data.</text>
</comment>
<reference evidence="8 9" key="1">
    <citation type="submission" date="2019-07" db="EMBL/GenBank/DDBJ databases">
        <title>The pathways for chlorine oxyanion respiration interact through the shared metabolite chlorate.</title>
        <authorList>
            <person name="Barnum T.P."/>
            <person name="Cheng Y."/>
            <person name="Hill K.A."/>
            <person name="Lucas L.N."/>
            <person name="Carlson H.K."/>
            <person name="Coates J.D."/>
        </authorList>
    </citation>
    <scope>NUCLEOTIDE SEQUENCE [LARGE SCALE GENOMIC DNA]</scope>
    <source>
        <strain evidence="8 9">BK-1</strain>
    </source>
</reference>
<name>A0A558DNH5_9GAMM</name>
<dbReference type="PANTHER" id="PTHR30086:SF14">
    <property type="entry name" value="HOMOSERINE_HOMOSERINE LACTONE EFFLUX PROTEIN"/>
    <property type="match status" value="1"/>
</dbReference>
<feature type="transmembrane region" description="Helical" evidence="7">
    <location>
        <begin position="117"/>
        <end position="139"/>
    </location>
</feature>
<dbReference type="GO" id="GO:0042970">
    <property type="term" value="F:homoserine transmembrane transporter activity"/>
    <property type="evidence" value="ECO:0007669"/>
    <property type="project" value="TreeGrafter"/>
</dbReference>
<protein>
    <submittedName>
        <fullName evidence="8">LysE family translocator</fullName>
    </submittedName>
</protein>
<dbReference type="Pfam" id="PF01810">
    <property type="entry name" value="LysE"/>
    <property type="match status" value="1"/>
</dbReference>
<organism evidence="8 9">
    <name type="scientific">Sedimenticola selenatireducens</name>
    <dbReference type="NCBI Taxonomy" id="191960"/>
    <lineage>
        <taxon>Bacteria</taxon>
        <taxon>Pseudomonadati</taxon>
        <taxon>Pseudomonadota</taxon>
        <taxon>Gammaproteobacteria</taxon>
        <taxon>Chromatiales</taxon>
        <taxon>Sedimenticolaceae</taxon>
        <taxon>Sedimenticola</taxon>
    </lineage>
</organism>
<dbReference type="PANTHER" id="PTHR30086">
    <property type="entry name" value="ARGININE EXPORTER PROTEIN ARGO"/>
    <property type="match status" value="1"/>
</dbReference>
<proteinExistence type="inferred from homology"/>
<sequence length="207" mass="22147">MGLTEYLAFLLIAIVATASPGPAVLLAVTNAVTHGIKPTVIAILGNVLGVILLAAVTSAGLGALMQTSELVFQLVKWVGGIYLIYLGVRLWKMQVTPVPESGATRKSPTPRQLFRQAFIVAVTNPKAIAFITALFPQFIEPTALMAPQFALLAGTFGLLSFLFLLGYALLASRSSRCFLKSHLMRRFNRVSGGLFVGLGSLLITTER</sequence>
<evidence type="ECO:0000256" key="7">
    <source>
        <dbReference type="SAM" id="Phobius"/>
    </source>
</evidence>
<keyword evidence="6 7" id="KW-0472">Membrane</keyword>
<comment type="subcellular location">
    <subcellularLocation>
        <location evidence="1">Cell membrane</location>
        <topology evidence="1">Multi-pass membrane protein</topology>
    </subcellularLocation>
</comment>
<evidence type="ECO:0000256" key="4">
    <source>
        <dbReference type="ARBA" id="ARBA00022692"/>
    </source>
</evidence>
<keyword evidence="9" id="KW-1185">Reference proteome</keyword>
<accession>A0A558DNH5</accession>
<keyword evidence="5 7" id="KW-1133">Transmembrane helix</keyword>
<feature type="transmembrane region" description="Helical" evidence="7">
    <location>
        <begin position="6"/>
        <end position="28"/>
    </location>
</feature>
<dbReference type="EMBL" id="VMNH01000011">
    <property type="protein sequence ID" value="TVO74227.1"/>
    <property type="molecule type" value="Genomic_DNA"/>
</dbReference>
<evidence type="ECO:0000313" key="8">
    <source>
        <dbReference type="EMBL" id="TVO74227.1"/>
    </source>
</evidence>